<dbReference type="InterPro" id="IPR036291">
    <property type="entry name" value="NAD(P)-bd_dom_sf"/>
</dbReference>
<proteinExistence type="inferred from homology"/>
<dbReference type="Pfam" id="PF00056">
    <property type="entry name" value="Ldh_1_N"/>
    <property type="match status" value="1"/>
</dbReference>
<evidence type="ECO:0000256" key="4">
    <source>
        <dbReference type="ARBA" id="ARBA00022532"/>
    </source>
</evidence>
<keyword evidence="5" id="KW-0560">Oxidoreductase</keyword>
<feature type="region of interest" description="Disordered" evidence="8">
    <location>
        <begin position="1134"/>
        <end position="1154"/>
    </location>
</feature>
<dbReference type="InterPro" id="IPR010097">
    <property type="entry name" value="Malate_DH_type1"/>
</dbReference>
<dbReference type="SUPFAM" id="SSF51735">
    <property type="entry name" value="NAD(P)-binding Rossmann-fold domains"/>
    <property type="match status" value="1"/>
</dbReference>
<dbReference type="GO" id="GO:0006099">
    <property type="term" value="P:tricarboxylic acid cycle"/>
    <property type="evidence" value="ECO:0007669"/>
    <property type="project" value="UniProtKB-KW"/>
</dbReference>
<dbReference type="CDD" id="cd01337">
    <property type="entry name" value="MDH_glyoxysomal_mitochondrial"/>
    <property type="match status" value="1"/>
</dbReference>
<name>A0A1Q9DEA8_SYMMI</name>
<dbReference type="FunFam" id="3.90.110.10:FF:000001">
    <property type="entry name" value="Malate dehydrogenase"/>
    <property type="match status" value="1"/>
</dbReference>
<dbReference type="Pfam" id="PF02866">
    <property type="entry name" value="Ldh_1_C"/>
    <property type="match status" value="1"/>
</dbReference>
<dbReference type="EMBL" id="LSRX01000577">
    <property type="protein sequence ID" value="OLP93518.1"/>
    <property type="molecule type" value="Genomic_DNA"/>
</dbReference>
<comment type="similarity">
    <text evidence="1">Belongs to the LDH/MDH superfamily. MDH type 1 family.</text>
</comment>
<dbReference type="Gene3D" id="3.40.50.720">
    <property type="entry name" value="NAD(P)-binding Rossmann-like Domain"/>
    <property type="match status" value="1"/>
</dbReference>
<comment type="catalytic activity">
    <reaction evidence="7">
        <text>(S)-malate + NAD(+) = oxaloacetate + NADH + H(+)</text>
        <dbReference type="Rhea" id="RHEA:21432"/>
        <dbReference type="ChEBI" id="CHEBI:15378"/>
        <dbReference type="ChEBI" id="CHEBI:15589"/>
        <dbReference type="ChEBI" id="CHEBI:16452"/>
        <dbReference type="ChEBI" id="CHEBI:57540"/>
        <dbReference type="ChEBI" id="CHEBI:57945"/>
        <dbReference type="EC" id="1.1.1.37"/>
    </reaction>
</comment>
<dbReference type="FunFam" id="3.40.50.720:FF:000268">
    <property type="entry name" value="Malate dehydrogenase"/>
    <property type="match status" value="1"/>
</dbReference>
<organism evidence="11 12">
    <name type="scientific">Symbiodinium microadriaticum</name>
    <name type="common">Dinoflagellate</name>
    <name type="synonym">Zooxanthella microadriatica</name>
    <dbReference type="NCBI Taxonomy" id="2951"/>
    <lineage>
        <taxon>Eukaryota</taxon>
        <taxon>Sar</taxon>
        <taxon>Alveolata</taxon>
        <taxon>Dinophyceae</taxon>
        <taxon>Suessiales</taxon>
        <taxon>Symbiodiniaceae</taxon>
        <taxon>Symbiodinium</taxon>
    </lineage>
</organism>
<dbReference type="Gene3D" id="3.30.559.10">
    <property type="entry name" value="Chloramphenicol acetyltransferase-like domain"/>
    <property type="match status" value="1"/>
</dbReference>
<dbReference type="PANTHER" id="PTHR11540">
    <property type="entry name" value="MALATE AND LACTATE DEHYDROGENASE"/>
    <property type="match status" value="1"/>
</dbReference>
<dbReference type="Gene3D" id="3.90.190.10">
    <property type="entry name" value="Protein tyrosine phosphatase superfamily"/>
    <property type="match status" value="2"/>
</dbReference>
<dbReference type="EC" id="1.1.1.37" evidence="3"/>
<feature type="domain" description="Lactate/malate dehydrogenase N-terminal" evidence="9">
    <location>
        <begin position="175"/>
        <end position="324"/>
    </location>
</feature>
<dbReference type="NCBIfam" id="TIGR01772">
    <property type="entry name" value="MDH_euk_gproteo"/>
    <property type="match status" value="1"/>
</dbReference>
<dbReference type="InterPro" id="IPR023213">
    <property type="entry name" value="CAT-like_dom_sf"/>
</dbReference>
<dbReference type="SUPFAM" id="SSF52799">
    <property type="entry name" value="(Phosphotyrosine protein) phosphatases II"/>
    <property type="match status" value="2"/>
</dbReference>
<dbReference type="InterPro" id="IPR029021">
    <property type="entry name" value="Prot-tyrosine_phosphatase-like"/>
</dbReference>
<dbReference type="OrthoDB" id="4069699at2759"/>
<evidence type="ECO:0000259" key="9">
    <source>
        <dbReference type="Pfam" id="PF00056"/>
    </source>
</evidence>
<dbReference type="GO" id="GO:0005739">
    <property type="term" value="C:mitochondrion"/>
    <property type="evidence" value="ECO:0007669"/>
    <property type="project" value="TreeGrafter"/>
</dbReference>
<evidence type="ECO:0000256" key="8">
    <source>
        <dbReference type="SAM" id="MobiDB-lite"/>
    </source>
</evidence>
<dbReference type="Proteomes" id="UP000186817">
    <property type="component" value="Unassembled WGS sequence"/>
</dbReference>
<accession>A0A1Q9DEA8</accession>
<gene>
    <name evidence="11" type="ORF">AK812_SmicGene24564</name>
</gene>
<dbReference type="SUPFAM" id="SSF56327">
    <property type="entry name" value="LDH C-terminal domain-like"/>
    <property type="match status" value="1"/>
</dbReference>
<evidence type="ECO:0000256" key="6">
    <source>
        <dbReference type="ARBA" id="ARBA00023027"/>
    </source>
</evidence>
<comment type="caution">
    <text evidence="11">The sequence shown here is derived from an EMBL/GenBank/DDBJ whole genome shotgun (WGS) entry which is preliminary data.</text>
</comment>
<evidence type="ECO:0000256" key="2">
    <source>
        <dbReference type="ARBA" id="ARBA00011738"/>
    </source>
</evidence>
<dbReference type="InterPro" id="IPR001236">
    <property type="entry name" value="Lactate/malate_DH_N"/>
</dbReference>
<protein>
    <recommendedName>
        <fullName evidence="3">malate dehydrogenase</fullName>
        <ecNumber evidence="3">1.1.1.37</ecNumber>
    </recommendedName>
</protein>
<dbReference type="InterPro" id="IPR022383">
    <property type="entry name" value="Lactate/malate_DH_C"/>
</dbReference>
<feature type="domain" description="Lactate/malate dehydrogenase C-terminal" evidence="10">
    <location>
        <begin position="328"/>
        <end position="489"/>
    </location>
</feature>
<keyword evidence="6" id="KW-0520">NAD</keyword>
<dbReference type="AlphaFoldDB" id="A0A1Q9DEA8"/>
<evidence type="ECO:0000313" key="12">
    <source>
        <dbReference type="Proteomes" id="UP000186817"/>
    </source>
</evidence>
<evidence type="ECO:0000256" key="5">
    <source>
        <dbReference type="ARBA" id="ARBA00023002"/>
    </source>
</evidence>
<evidence type="ECO:0000256" key="1">
    <source>
        <dbReference type="ARBA" id="ARBA00008824"/>
    </source>
</evidence>
<keyword evidence="4" id="KW-0816">Tricarboxylic acid cycle</keyword>
<evidence type="ECO:0000259" key="10">
    <source>
        <dbReference type="Pfam" id="PF02866"/>
    </source>
</evidence>
<evidence type="ECO:0000256" key="7">
    <source>
        <dbReference type="ARBA" id="ARBA00048313"/>
    </source>
</evidence>
<sequence>MPAANGSKPRKQDETQQSFFESLYAALDADANEIADGLFLGAAKAASDKAAMKKRKISHVLIAHPTMPEKHPQHFKYGRAPLVDLPAFNLLEQIPDAISFLREDLPCFTSHFVAPRRRSAASLRAVRALIPPVSAFPHGNTAMAAMRALSRQFLQTPRILARHAPAASFASAQFKVCINGGAGGIGQPLSMLMSMNDSVKEVSIQDVTMAAVPPAGVAADLGHLEYPSKVVGYATDPSKPAVDQLEECLTGCHLVLVPAGVPRKPGMTRDDLFNVNAGIAKGVVEACAKYCPDAVIGLIVNPVNSIVPAMAEFYKKKGLDPLKIVGVTSLDIVRANKFVAELTGKSPGEIEVPVIGGHAGVTIMPVFSQDPAAATISTDKIPALDKRTQDGGTEVVEAKAGKGSATLSMAYSGARFGNKVLKGLAGTPTDECAYVASTVTELPYFSSKVTFGTKGVEKIHGIGTLNSYEQGRLKEAMDQLKTEIDKGLEYAKARSKGGKVFCYCAKGISRSSSLVIILPPCPELALQEFLHCTAMAAGRHLDCEESSDSSETGTFTHEQMQGPPMASDLWCTALITAGFALCDLTRRTLPFVGKPGTSLAGHARLKSFARTACKETPLLDEESNDLFLLLRGMTTVSFCTGTPPIPWLRERLAAVLAANPWLAGNLSRTSSEDRVCLRYEEDTREEAGHELLQRIGPDILDIHPDMPYDILTKKVSGSCAEVPSGVECLRNSSHPLLKVTICSSSSDQFALLVSLSHIIADGYTYYRIFHMLTRKLTPVLSLRPQRKLAFHQERLCALGRPEYEFIFSPAYVLNSLTSKFLWGRPKCRAYVINMEKVQAAKRTLPAVPLSTNDIVTSSVARLFGARACSMAVNFRGRLANLSEEDAGNYQGLLWFGPDDISAPSLVRAALEQGSQQGVYRRCGSDPVGQLPGFWEMLCSRLAVITSWVFEDEPMLEGCTMGLHLPHFDLDEVNSDMAVIFRPRPGQQAVMLFTKDLNVDVLAAAPDSVLGEPVVFSASQGKKLTALLMLERGISFEEAWTFCEKRRPIVYPNVGFQQQLRHLEKVMTEKVDFKAPWQKQVKQLREALPKGDLEGPKSPLPIRDAIGSCMGAALTDLEALVDKVLSQPQLLQKRELWKRQGPQDTDAQGPRGRHV</sequence>
<dbReference type="GO" id="GO:0030060">
    <property type="term" value="F:L-malate dehydrogenase (NAD+) activity"/>
    <property type="evidence" value="ECO:0007669"/>
    <property type="project" value="UniProtKB-EC"/>
</dbReference>
<evidence type="ECO:0000256" key="3">
    <source>
        <dbReference type="ARBA" id="ARBA00012995"/>
    </source>
</evidence>
<dbReference type="PANTHER" id="PTHR11540:SF47">
    <property type="entry name" value="MALATE DEHYDROGENASE"/>
    <property type="match status" value="1"/>
</dbReference>
<keyword evidence="12" id="KW-1185">Reference proteome</keyword>
<evidence type="ECO:0000313" key="11">
    <source>
        <dbReference type="EMBL" id="OLP93518.1"/>
    </source>
</evidence>
<dbReference type="Gene3D" id="3.90.110.10">
    <property type="entry name" value="Lactate dehydrogenase/glycoside hydrolase, family 4, C-terminal"/>
    <property type="match status" value="1"/>
</dbReference>
<comment type="subunit">
    <text evidence="2">Homodimer.</text>
</comment>
<reference evidence="11 12" key="1">
    <citation type="submission" date="2016-02" db="EMBL/GenBank/DDBJ databases">
        <title>Genome analysis of coral dinoflagellate symbionts highlights evolutionary adaptations to a symbiotic lifestyle.</title>
        <authorList>
            <person name="Aranda M."/>
            <person name="Li Y."/>
            <person name="Liew Y.J."/>
            <person name="Baumgarten S."/>
            <person name="Simakov O."/>
            <person name="Wilson M."/>
            <person name="Piel J."/>
            <person name="Ashoor H."/>
            <person name="Bougouffa S."/>
            <person name="Bajic V.B."/>
            <person name="Ryu T."/>
            <person name="Ravasi T."/>
            <person name="Bayer T."/>
            <person name="Micklem G."/>
            <person name="Kim H."/>
            <person name="Bhak J."/>
            <person name="Lajeunesse T.C."/>
            <person name="Voolstra C.R."/>
        </authorList>
    </citation>
    <scope>NUCLEOTIDE SEQUENCE [LARGE SCALE GENOMIC DNA]</scope>
    <source>
        <strain evidence="11 12">CCMP2467</strain>
    </source>
</reference>
<dbReference type="InterPro" id="IPR015955">
    <property type="entry name" value="Lactate_DH/Glyco_Ohase_4_C"/>
</dbReference>